<evidence type="ECO:0000313" key="1">
    <source>
        <dbReference type="EMBL" id="PCG08930.1"/>
    </source>
</evidence>
<reference evidence="1 2" key="1">
    <citation type="submission" date="2017-09" db="EMBL/GenBank/DDBJ databases">
        <title>Sphingomonas ginsenosidimutans KACC 14949, whole genome shotgun sequence.</title>
        <authorList>
            <person name="Feng G."/>
            <person name="Zhu H."/>
        </authorList>
    </citation>
    <scope>NUCLEOTIDE SEQUENCE [LARGE SCALE GENOMIC DNA]</scope>
    <source>
        <strain evidence="1 2">KACC 14949</strain>
    </source>
</reference>
<keyword evidence="2" id="KW-1185">Reference proteome</keyword>
<dbReference type="Gene3D" id="3.40.50.1010">
    <property type="entry name" value="5'-nuclease"/>
    <property type="match status" value="1"/>
</dbReference>
<dbReference type="RefSeq" id="WP_096611727.1">
    <property type="nucleotide sequence ID" value="NZ_NWVD01000003.1"/>
</dbReference>
<sequence length="60" mass="6401">MTLVVDSSVVLAFLLGEPGGERLSQETGPLLLSTVNLTEVLTADHAWAALDVGLEIRLIR</sequence>
<accession>A0A2A4HX32</accession>
<evidence type="ECO:0000313" key="2">
    <source>
        <dbReference type="Proteomes" id="UP000218784"/>
    </source>
</evidence>
<evidence type="ECO:0008006" key="3">
    <source>
        <dbReference type="Google" id="ProtNLM"/>
    </source>
</evidence>
<dbReference type="Proteomes" id="UP000218784">
    <property type="component" value="Unassembled WGS sequence"/>
</dbReference>
<name>A0A2A4HX32_9SPHN</name>
<protein>
    <recommendedName>
        <fullName evidence="3">PIN domain-containing protein</fullName>
    </recommendedName>
</protein>
<comment type="caution">
    <text evidence="1">The sequence shown here is derived from an EMBL/GenBank/DDBJ whole genome shotgun (WGS) entry which is preliminary data.</text>
</comment>
<organism evidence="1 2">
    <name type="scientific">Sphingomonas ginsenosidimutans</name>
    <dbReference type="NCBI Taxonomy" id="862134"/>
    <lineage>
        <taxon>Bacteria</taxon>
        <taxon>Pseudomonadati</taxon>
        <taxon>Pseudomonadota</taxon>
        <taxon>Alphaproteobacteria</taxon>
        <taxon>Sphingomonadales</taxon>
        <taxon>Sphingomonadaceae</taxon>
        <taxon>Sphingomonas</taxon>
    </lineage>
</organism>
<proteinExistence type="predicted"/>
<dbReference type="EMBL" id="NWVD01000003">
    <property type="protein sequence ID" value="PCG08930.1"/>
    <property type="molecule type" value="Genomic_DNA"/>
</dbReference>
<gene>
    <name evidence="1" type="ORF">COA17_08415</name>
</gene>
<dbReference type="InterPro" id="IPR029060">
    <property type="entry name" value="PIN-like_dom_sf"/>
</dbReference>
<dbReference type="SUPFAM" id="SSF88723">
    <property type="entry name" value="PIN domain-like"/>
    <property type="match status" value="1"/>
</dbReference>
<dbReference type="AlphaFoldDB" id="A0A2A4HX32"/>